<dbReference type="GO" id="GO:0003677">
    <property type="term" value="F:DNA binding"/>
    <property type="evidence" value="ECO:0007669"/>
    <property type="project" value="UniProtKB-KW"/>
</dbReference>
<dbReference type="AlphaFoldDB" id="A0A919W9W3"/>
<dbReference type="InterPro" id="IPR000835">
    <property type="entry name" value="HTH_MarR-typ"/>
</dbReference>
<dbReference type="PROSITE" id="PS01117">
    <property type="entry name" value="HTH_MARR_1"/>
    <property type="match status" value="1"/>
</dbReference>
<feature type="domain" description="HTH marR-type" evidence="4">
    <location>
        <begin position="25"/>
        <end position="157"/>
    </location>
</feature>
<evidence type="ECO:0000313" key="5">
    <source>
        <dbReference type="EMBL" id="GIM96306.1"/>
    </source>
</evidence>
<keyword evidence="6" id="KW-1185">Reference proteome</keyword>
<evidence type="ECO:0000256" key="3">
    <source>
        <dbReference type="ARBA" id="ARBA00023163"/>
    </source>
</evidence>
<keyword evidence="3" id="KW-0804">Transcription</keyword>
<dbReference type="Proteomes" id="UP000677082">
    <property type="component" value="Unassembled WGS sequence"/>
</dbReference>
<dbReference type="Gene3D" id="1.10.10.10">
    <property type="entry name" value="Winged helix-like DNA-binding domain superfamily/Winged helix DNA-binding domain"/>
    <property type="match status" value="1"/>
</dbReference>
<dbReference type="Pfam" id="PF01047">
    <property type="entry name" value="MarR"/>
    <property type="match status" value="1"/>
</dbReference>
<dbReference type="InterPro" id="IPR036388">
    <property type="entry name" value="WH-like_DNA-bd_sf"/>
</dbReference>
<name>A0A919W9W3_9ACTN</name>
<dbReference type="PROSITE" id="PS50995">
    <property type="entry name" value="HTH_MARR_2"/>
    <property type="match status" value="1"/>
</dbReference>
<protein>
    <recommendedName>
        <fullName evidence="4">HTH marR-type domain-containing protein</fullName>
    </recommendedName>
</protein>
<keyword evidence="2" id="KW-0238">DNA-binding</keyword>
<comment type="caution">
    <text evidence="5">The sequence shown here is derived from an EMBL/GenBank/DDBJ whole genome shotgun (WGS) entry which is preliminary data.</text>
</comment>
<evidence type="ECO:0000256" key="1">
    <source>
        <dbReference type="ARBA" id="ARBA00023015"/>
    </source>
</evidence>
<dbReference type="PANTHER" id="PTHR42756:SF1">
    <property type="entry name" value="TRANSCRIPTIONAL REPRESSOR OF EMRAB OPERON"/>
    <property type="match status" value="1"/>
</dbReference>
<proteinExistence type="predicted"/>
<evidence type="ECO:0000313" key="6">
    <source>
        <dbReference type="Proteomes" id="UP000677082"/>
    </source>
</evidence>
<dbReference type="InterPro" id="IPR023187">
    <property type="entry name" value="Tscrpt_reg_MarR-type_CS"/>
</dbReference>
<evidence type="ECO:0000259" key="4">
    <source>
        <dbReference type="PROSITE" id="PS50995"/>
    </source>
</evidence>
<dbReference type="InterPro" id="IPR036390">
    <property type="entry name" value="WH_DNA-bd_sf"/>
</dbReference>
<organism evidence="5 6">
    <name type="scientific">Paractinoplanes toevensis</name>
    <dbReference type="NCBI Taxonomy" id="571911"/>
    <lineage>
        <taxon>Bacteria</taxon>
        <taxon>Bacillati</taxon>
        <taxon>Actinomycetota</taxon>
        <taxon>Actinomycetes</taxon>
        <taxon>Micromonosporales</taxon>
        <taxon>Micromonosporaceae</taxon>
        <taxon>Paractinoplanes</taxon>
    </lineage>
</organism>
<dbReference type="SMART" id="SM00347">
    <property type="entry name" value="HTH_MARR"/>
    <property type="match status" value="1"/>
</dbReference>
<dbReference type="PANTHER" id="PTHR42756">
    <property type="entry name" value="TRANSCRIPTIONAL REGULATOR, MARR"/>
    <property type="match status" value="1"/>
</dbReference>
<dbReference type="SUPFAM" id="SSF46785">
    <property type="entry name" value="Winged helix' DNA-binding domain"/>
    <property type="match status" value="1"/>
</dbReference>
<dbReference type="EMBL" id="BOQN01000115">
    <property type="protein sequence ID" value="GIM96306.1"/>
    <property type="molecule type" value="Genomic_DNA"/>
</dbReference>
<reference evidence="5 6" key="1">
    <citation type="submission" date="2021-03" db="EMBL/GenBank/DDBJ databases">
        <title>Whole genome shotgun sequence of Actinoplanes toevensis NBRC 105298.</title>
        <authorList>
            <person name="Komaki H."/>
            <person name="Tamura T."/>
        </authorList>
    </citation>
    <scope>NUCLEOTIDE SEQUENCE [LARGE SCALE GENOMIC DNA]</scope>
    <source>
        <strain evidence="5 6">NBRC 105298</strain>
    </source>
</reference>
<keyword evidence="1" id="KW-0805">Transcription regulation</keyword>
<dbReference type="GO" id="GO:0003700">
    <property type="term" value="F:DNA-binding transcription factor activity"/>
    <property type="evidence" value="ECO:0007669"/>
    <property type="project" value="InterPro"/>
</dbReference>
<gene>
    <name evidence="5" type="ORF">Ato02nite_080990</name>
</gene>
<evidence type="ECO:0000256" key="2">
    <source>
        <dbReference type="ARBA" id="ARBA00023125"/>
    </source>
</evidence>
<accession>A0A919W9W3</accession>
<sequence>MTASPETSPPGRAASMPIPAAVAERGPITHALFRVARLNRLHARKLLSRVGLHPAQELVMLQLWDLGPQRQADLVTLLGSDTATMTRTIRRLETAGFIRRRRSEHDKRVYIIEPTAASLALRAQVEQVWSDLEAAVTRNLDKSQQTQLLNLLEQAEADLIPVAANAETDGMGQL</sequence>